<dbReference type="GO" id="GO:0044611">
    <property type="term" value="C:nuclear pore inner ring"/>
    <property type="evidence" value="ECO:0007669"/>
    <property type="project" value="TreeGrafter"/>
</dbReference>
<evidence type="ECO:0000256" key="1">
    <source>
        <dbReference type="ARBA" id="ARBA00004123"/>
    </source>
</evidence>
<comment type="caution">
    <text evidence="5">The sequence shown here is derived from an EMBL/GenBank/DDBJ whole genome shotgun (WGS) entry which is preliminary data.</text>
</comment>
<accession>A0A7D8YT02</accession>
<protein>
    <submittedName>
        <fullName evidence="5">Nucleoporin</fullName>
    </submittedName>
</protein>
<dbReference type="SUPFAM" id="SSF48371">
    <property type="entry name" value="ARM repeat"/>
    <property type="match status" value="1"/>
</dbReference>
<dbReference type="GO" id="GO:0017056">
    <property type="term" value="F:structural constituent of nuclear pore"/>
    <property type="evidence" value="ECO:0007669"/>
    <property type="project" value="TreeGrafter"/>
</dbReference>
<evidence type="ECO:0000256" key="4">
    <source>
        <dbReference type="ARBA" id="ARBA00023242"/>
    </source>
</evidence>
<dbReference type="OrthoDB" id="2019644at2759"/>
<evidence type="ECO:0000256" key="2">
    <source>
        <dbReference type="ARBA" id="ARBA00005892"/>
    </source>
</evidence>
<gene>
    <name evidence="5" type="primary">NUP192_0</name>
    <name evidence="5" type="ORF">LCER1_G002814</name>
</gene>
<keyword evidence="3" id="KW-0813">Transport</keyword>
<evidence type="ECO:0000313" key="6">
    <source>
        <dbReference type="Proteomes" id="UP000481288"/>
    </source>
</evidence>
<dbReference type="InterPro" id="IPR016024">
    <property type="entry name" value="ARM-type_fold"/>
</dbReference>
<comment type="subcellular location">
    <subcellularLocation>
        <location evidence="1">Nucleus</location>
    </subcellularLocation>
</comment>
<dbReference type="InterPro" id="IPR021827">
    <property type="entry name" value="Nup186/Nup192/Nup205"/>
</dbReference>
<dbReference type="GO" id="GO:0006999">
    <property type="term" value="P:nuclear pore organization"/>
    <property type="evidence" value="ECO:0007669"/>
    <property type="project" value="TreeGrafter"/>
</dbReference>
<dbReference type="Proteomes" id="UP000481288">
    <property type="component" value="Unassembled WGS sequence"/>
</dbReference>
<comment type="similarity">
    <text evidence="2">Belongs to the NUP186/NUP192/NUP205 family.</text>
</comment>
<keyword evidence="4" id="KW-0539">Nucleus</keyword>
<dbReference type="Pfam" id="PF11894">
    <property type="entry name" value="Nup192"/>
    <property type="match status" value="1"/>
</dbReference>
<dbReference type="AlphaFoldDB" id="A0A7D8YT02"/>
<name>A0A7D8YT02_9HELO</name>
<keyword evidence="6" id="KW-1185">Reference proteome</keyword>
<sequence>MADLNSPESFKALYADLVDLSEAKLSNPERLQLQIEAHIPAFTSLLDKRTRNEESRKSLATGIKLQICNIRAGLIWEVVGKLDVDGEQYEINEEFQAASLRLADDLNIDELDAARLFLDSQGDTSGQPAHTAAIVRFHQRRKYLLDCLHKITQTSADVDKEEDVRGVLKAFVEMIIDSESTTRYAQKCVSSMGDIKTWLQSLADKVNGASVLGQSHQPDFLETIQFQQASLVNQHESLGLIMLWLVKLEHAEMTDFDLVLDTLKKADRYDNLLLHYFPVLGAYISRFGGTEGGAKIADAKNLNDRLFAQNQNPWALSYVHAAFRAWWLAEYSGWYVEINDGSIPDNQLEDETTQRSRQFTEALKDGAFDFLLSISADAKPIDWHDPARQGLRQWLQRKTPVILNGSFQFSKVFQTALMEQLEAFIEAFITNLPDVLRKLRTDEDEQRQLNQEHDHDLDLERFLVIISFSFEKRPKAALEGFWDVRDGALMGFVHWASRRASTPLVTAFCEMLQSISEDEECATAAHDFLLDSGPQSSGKMRRTHSLSWNQIFKELTFFSSKIRDRPALPQPQTYRAGKPHSDFAEAEPESSMMLESYLRLITRLCAESTAVRNFLLQHASFHMTELLFQLASSAIGPRLRACAFTTLRSFLSHKSRNVGQFLWTTLDIWVSGGYAPGSSAPKAASSGGATSSASAAGAILKGLTSGFEEPTAFVQLLHALVSPYEDDCGLYDGLPFPEQLGISSRMPGIDPYIDYALGEIFGSRVSELTDIVQQRLLRLSCLDFITTCLDTFNENLVIFASQSNVAVDTAISTSNLENYVLLHPFSRVMEWMFNDKVVTALFAAIHQEANDVCSAEPDSPLVLALLRSIHVVTKVLDLQPTYLDIIKPLIKSHSTYRRSPVPNAAFTAFEDGILSHLNIIPDLGRYCGAGHPDLVIASLKLLEKLSASPRLTSGPTSGLSRGVDRNKALAALDDDAEEISKILLREMDVNIDINRGPTVRNISSSSGSLTSSSLVFGHLRASLL</sequence>
<proteinExistence type="inferred from homology"/>
<dbReference type="PANTHER" id="PTHR31344:SF0">
    <property type="entry name" value="NUCLEAR PORE COMPLEX PROTEIN NUP205"/>
    <property type="match status" value="1"/>
</dbReference>
<organism evidence="5 6">
    <name type="scientific">Lachnellula cervina</name>
    <dbReference type="NCBI Taxonomy" id="1316786"/>
    <lineage>
        <taxon>Eukaryota</taxon>
        <taxon>Fungi</taxon>
        <taxon>Dikarya</taxon>
        <taxon>Ascomycota</taxon>
        <taxon>Pezizomycotina</taxon>
        <taxon>Leotiomycetes</taxon>
        <taxon>Helotiales</taxon>
        <taxon>Lachnaceae</taxon>
        <taxon>Lachnellula</taxon>
    </lineage>
</organism>
<dbReference type="EMBL" id="QGMG01000357">
    <property type="protein sequence ID" value="TVY54276.1"/>
    <property type="molecule type" value="Genomic_DNA"/>
</dbReference>
<evidence type="ECO:0000313" key="5">
    <source>
        <dbReference type="EMBL" id="TVY54276.1"/>
    </source>
</evidence>
<dbReference type="PANTHER" id="PTHR31344">
    <property type="entry name" value="NUCLEAR PORE COMPLEX PROTEIN NUP205"/>
    <property type="match status" value="1"/>
</dbReference>
<evidence type="ECO:0000256" key="3">
    <source>
        <dbReference type="ARBA" id="ARBA00022448"/>
    </source>
</evidence>
<reference evidence="5 6" key="1">
    <citation type="submission" date="2018-05" db="EMBL/GenBank/DDBJ databases">
        <title>Whole genome sequencing for identification of molecular markers to develop diagnostic detection tools for the regulated plant pathogen Lachnellula willkommii.</title>
        <authorList>
            <person name="Giroux E."/>
            <person name="Bilodeau G."/>
        </authorList>
    </citation>
    <scope>NUCLEOTIDE SEQUENCE [LARGE SCALE GENOMIC DNA]</scope>
    <source>
        <strain evidence="5 6">CBS 625.97</strain>
    </source>
</reference>